<proteinExistence type="predicted"/>
<organism evidence="2 3">
    <name type="scientific">Nitrospira lenta</name>
    <dbReference type="NCBI Taxonomy" id="1436998"/>
    <lineage>
        <taxon>Bacteria</taxon>
        <taxon>Pseudomonadati</taxon>
        <taxon>Nitrospirota</taxon>
        <taxon>Nitrospiria</taxon>
        <taxon>Nitrospirales</taxon>
        <taxon>Nitrospiraceae</taxon>
        <taxon>Nitrospira</taxon>
    </lineage>
</organism>
<feature type="region of interest" description="Disordered" evidence="1">
    <location>
        <begin position="1"/>
        <end position="35"/>
    </location>
</feature>
<evidence type="ECO:0000256" key="1">
    <source>
        <dbReference type="SAM" id="MobiDB-lite"/>
    </source>
</evidence>
<sequence>MACRLVPRLQVQTSTTSRRPPIRHPSEASAQRLHGEREGHIARCVAAVSPGCLRDRA</sequence>
<dbReference type="Proteomes" id="UP000248168">
    <property type="component" value="Unassembled WGS sequence"/>
</dbReference>
<reference evidence="3" key="1">
    <citation type="submission" date="2018-04" db="EMBL/GenBank/DDBJ databases">
        <authorList>
            <person name="Lucker S."/>
            <person name="Sakoula D."/>
        </authorList>
    </citation>
    <scope>NUCLEOTIDE SEQUENCE [LARGE SCALE GENOMIC DNA]</scope>
</reference>
<accession>A0A330L640</accession>
<gene>
    <name evidence="2" type="ORF">NITLEN_30138</name>
</gene>
<evidence type="ECO:0000313" key="3">
    <source>
        <dbReference type="Proteomes" id="UP000248168"/>
    </source>
</evidence>
<keyword evidence="3" id="KW-1185">Reference proteome</keyword>
<dbReference type="InParanoid" id="A0A330L640"/>
<dbReference type="EMBL" id="OUNR01000016">
    <property type="protein sequence ID" value="SPP65224.1"/>
    <property type="molecule type" value="Genomic_DNA"/>
</dbReference>
<evidence type="ECO:0000313" key="2">
    <source>
        <dbReference type="EMBL" id="SPP65224.1"/>
    </source>
</evidence>
<name>A0A330L640_9BACT</name>
<dbReference type="AlphaFoldDB" id="A0A330L640"/>
<protein>
    <submittedName>
        <fullName evidence="2">Uncharacterized protein</fullName>
    </submittedName>
</protein>